<evidence type="ECO:0000259" key="6">
    <source>
        <dbReference type="PROSITE" id="PS50157"/>
    </source>
</evidence>
<dbReference type="PROSITE" id="PS50157">
    <property type="entry name" value="ZINC_FINGER_C2H2_2"/>
    <property type="match status" value="6"/>
</dbReference>
<dbReference type="PANTHER" id="PTHR24403">
    <property type="entry name" value="ZINC FINGER PROTEIN"/>
    <property type="match status" value="1"/>
</dbReference>
<dbReference type="Pfam" id="PF12874">
    <property type="entry name" value="zf-met"/>
    <property type="match status" value="1"/>
</dbReference>
<name>A0AAN8XKF5_HALRR</name>
<dbReference type="PROSITE" id="PS00028">
    <property type="entry name" value="ZINC_FINGER_C2H2_1"/>
    <property type="match status" value="5"/>
</dbReference>
<feature type="domain" description="C2H2-type" evidence="6">
    <location>
        <begin position="163"/>
        <end position="186"/>
    </location>
</feature>
<gene>
    <name evidence="7" type="ORF">SK128_004293</name>
</gene>
<dbReference type="InterPro" id="IPR050688">
    <property type="entry name" value="Zinc_finger/UBP_domain"/>
</dbReference>
<keyword evidence="8" id="KW-1185">Reference proteome</keyword>
<dbReference type="InterPro" id="IPR013087">
    <property type="entry name" value="Znf_C2H2_type"/>
</dbReference>
<feature type="domain" description="C2H2-type" evidence="6">
    <location>
        <begin position="20"/>
        <end position="48"/>
    </location>
</feature>
<dbReference type="GO" id="GO:0008270">
    <property type="term" value="F:zinc ion binding"/>
    <property type="evidence" value="ECO:0007669"/>
    <property type="project" value="UniProtKB-KW"/>
</dbReference>
<dbReference type="PANTHER" id="PTHR24403:SF111">
    <property type="entry name" value="ENHANCER OF VARIEGATION 3-9-RELATED"/>
    <property type="match status" value="1"/>
</dbReference>
<feature type="domain" description="C2H2-type" evidence="6">
    <location>
        <begin position="135"/>
        <end position="162"/>
    </location>
</feature>
<dbReference type="Proteomes" id="UP001381693">
    <property type="component" value="Unassembled WGS sequence"/>
</dbReference>
<dbReference type="AlphaFoldDB" id="A0AAN8XKF5"/>
<proteinExistence type="predicted"/>
<dbReference type="SMART" id="SM00355">
    <property type="entry name" value="ZnF_C2H2"/>
    <property type="match status" value="6"/>
</dbReference>
<evidence type="ECO:0000256" key="4">
    <source>
        <dbReference type="ARBA" id="ARBA00022833"/>
    </source>
</evidence>
<dbReference type="SUPFAM" id="SSF57667">
    <property type="entry name" value="beta-beta-alpha zinc fingers"/>
    <property type="match status" value="3"/>
</dbReference>
<evidence type="ECO:0000313" key="7">
    <source>
        <dbReference type="EMBL" id="KAK7083328.1"/>
    </source>
</evidence>
<evidence type="ECO:0000256" key="5">
    <source>
        <dbReference type="PROSITE-ProRule" id="PRU00042"/>
    </source>
</evidence>
<dbReference type="Pfam" id="PF00096">
    <property type="entry name" value="zf-C2H2"/>
    <property type="match status" value="1"/>
</dbReference>
<reference evidence="7 8" key="1">
    <citation type="submission" date="2023-11" db="EMBL/GenBank/DDBJ databases">
        <title>Halocaridina rubra genome assembly.</title>
        <authorList>
            <person name="Smith C."/>
        </authorList>
    </citation>
    <scope>NUCLEOTIDE SEQUENCE [LARGE SCALE GENOMIC DNA]</scope>
    <source>
        <strain evidence="7">EP-1</strain>
        <tissue evidence="7">Whole</tissue>
    </source>
</reference>
<organism evidence="7 8">
    <name type="scientific">Halocaridina rubra</name>
    <name type="common">Hawaiian red shrimp</name>
    <dbReference type="NCBI Taxonomy" id="373956"/>
    <lineage>
        <taxon>Eukaryota</taxon>
        <taxon>Metazoa</taxon>
        <taxon>Ecdysozoa</taxon>
        <taxon>Arthropoda</taxon>
        <taxon>Crustacea</taxon>
        <taxon>Multicrustacea</taxon>
        <taxon>Malacostraca</taxon>
        <taxon>Eumalacostraca</taxon>
        <taxon>Eucarida</taxon>
        <taxon>Decapoda</taxon>
        <taxon>Pleocyemata</taxon>
        <taxon>Caridea</taxon>
        <taxon>Atyoidea</taxon>
        <taxon>Atyidae</taxon>
        <taxon>Halocaridina</taxon>
    </lineage>
</organism>
<feature type="domain" description="C2H2-type" evidence="6">
    <location>
        <begin position="49"/>
        <end position="76"/>
    </location>
</feature>
<dbReference type="GO" id="GO:0005634">
    <property type="term" value="C:nucleus"/>
    <property type="evidence" value="ECO:0007669"/>
    <property type="project" value="TreeGrafter"/>
</dbReference>
<evidence type="ECO:0000313" key="8">
    <source>
        <dbReference type="Proteomes" id="UP001381693"/>
    </source>
</evidence>
<feature type="domain" description="C2H2-type" evidence="6">
    <location>
        <begin position="107"/>
        <end position="135"/>
    </location>
</feature>
<keyword evidence="1" id="KW-0479">Metal-binding</keyword>
<feature type="domain" description="C2H2-type" evidence="6">
    <location>
        <begin position="79"/>
        <end position="106"/>
    </location>
</feature>
<comment type="caution">
    <text evidence="7">The sequence shown here is derived from an EMBL/GenBank/DDBJ whole genome shotgun (WGS) entry which is preliminary data.</text>
</comment>
<evidence type="ECO:0000256" key="1">
    <source>
        <dbReference type="ARBA" id="ARBA00022723"/>
    </source>
</evidence>
<keyword evidence="4" id="KW-0862">Zinc</keyword>
<protein>
    <recommendedName>
        <fullName evidence="6">C2H2-type domain-containing protein</fullName>
    </recommendedName>
</protein>
<dbReference type="Gene3D" id="3.30.160.60">
    <property type="entry name" value="Classic Zinc Finger"/>
    <property type="match status" value="4"/>
</dbReference>
<evidence type="ECO:0000256" key="2">
    <source>
        <dbReference type="ARBA" id="ARBA00022737"/>
    </source>
</evidence>
<dbReference type="EMBL" id="JAXCGZ010003462">
    <property type="protein sequence ID" value="KAK7083328.1"/>
    <property type="molecule type" value="Genomic_DNA"/>
</dbReference>
<sequence>MRFEIELVRHNLKHGSPVVFTCKLCGKAFSRDTGLREHIEYIHARTHTFKCGMCKFSTHRRSNMRNHLKLHTGTAVPVIACPICGVTFKSKTSLKTHLYSHAGLKNYSCDICDKKFISQNRVTAHKTYVHGPKEHSCTHCEMKFPTRHALNRHGLIHTGEKPYICCFCAYACNTQSNLIKHIRQVHEKINFTYKDFLRESKNGQQNEALDSTNFEDMQKKGKDYAHKLLNNMGESLGETFTLDQLKEEVQKQKESRVAAFQEQLSKRKKRVLKKTFLPNPGKEGKIMVYSVTDKSGDAVIDSMADEHVYAVSGLLGLSDDNPCWLTHTDQNGGVMLIPWDMSLISENDEVEEEGEWNEDIQTDKFARASSACSDVPIKVSRNDDISITNIPGECNDRGLESSLEITHDLKEDKARSGVDVRDGIMQVTDLSEVVDTIEPLDINVTDEESSSVALSREQKSSKQVPRVIQVISTNDSMCNTNENVTNIILPEGYIVDEEGSVLQLTENVMDGSLEPLQAEPSESSSSQEVTINKISSGVYSFINRNDSNKSDTFIISSNEKALDTNSMKNYIKAKQKQFNPNVSLLSMQGSEEEGEQQSALVLIVDANDVENC</sequence>
<dbReference type="GO" id="GO:0045944">
    <property type="term" value="P:positive regulation of transcription by RNA polymerase II"/>
    <property type="evidence" value="ECO:0007669"/>
    <property type="project" value="TreeGrafter"/>
</dbReference>
<evidence type="ECO:0000256" key="3">
    <source>
        <dbReference type="ARBA" id="ARBA00022771"/>
    </source>
</evidence>
<keyword evidence="3 5" id="KW-0863">Zinc-finger</keyword>
<dbReference type="InterPro" id="IPR036236">
    <property type="entry name" value="Znf_C2H2_sf"/>
</dbReference>
<keyword evidence="2" id="KW-0677">Repeat</keyword>
<accession>A0AAN8XKF5</accession>